<reference evidence="6" key="1">
    <citation type="submission" date="2009-05" db="EMBL/GenBank/DDBJ databases">
        <authorList>
            <person name="Harkins D.M."/>
            <person name="DeShazer D."/>
            <person name="Woods D.E."/>
            <person name="Brinkac L.M."/>
            <person name="Brown K.A."/>
            <person name="Hung G.C."/>
            <person name="Tuanyok A."/>
            <person name="Zhang B."/>
            <person name="Nierman W.C."/>
        </authorList>
    </citation>
    <scope>NUCLEOTIDE SEQUENCE [LARGE SCALE GENOMIC DNA]</scope>
    <source>
        <strain evidence="6">1710a</strain>
    </source>
</reference>
<evidence type="ECO:0000259" key="5">
    <source>
        <dbReference type="SMART" id="SM00990"/>
    </source>
</evidence>
<dbReference type="RefSeq" id="WP_004525723.1">
    <property type="nucleotide sequence ID" value="NZ_CM000832.1"/>
</dbReference>
<feature type="compositionally biased region" description="Pro residues" evidence="4">
    <location>
        <begin position="224"/>
        <end position="237"/>
    </location>
</feature>
<organism evidence="6">
    <name type="scientific">Burkholderia pseudomallei 1710a</name>
    <dbReference type="NCBI Taxonomy" id="320371"/>
    <lineage>
        <taxon>Bacteria</taxon>
        <taxon>Pseudomonadati</taxon>
        <taxon>Pseudomonadota</taxon>
        <taxon>Betaproteobacteria</taxon>
        <taxon>Burkholderiales</taxon>
        <taxon>Burkholderiaceae</taxon>
        <taxon>Burkholderia</taxon>
        <taxon>pseudomallei group</taxon>
    </lineage>
</organism>
<dbReference type="InterPro" id="IPR014883">
    <property type="entry name" value="VRR_NUC"/>
</dbReference>
<gene>
    <name evidence="6" type="ORF">BURPS1710A_0160</name>
</gene>
<dbReference type="GO" id="GO:0016788">
    <property type="term" value="F:hydrolase activity, acting on ester bonds"/>
    <property type="evidence" value="ECO:0007669"/>
    <property type="project" value="InterPro"/>
</dbReference>
<evidence type="ECO:0000313" key="6">
    <source>
        <dbReference type="EMBL" id="EET07353.1"/>
    </source>
</evidence>
<dbReference type="SMART" id="SM00990">
    <property type="entry name" value="VRR_NUC"/>
    <property type="match status" value="1"/>
</dbReference>
<dbReference type="HOGENOM" id="CLU_101286_0_0_4"/>
<feature type="compositionally biased region" description="Polar residues" evidence="4">
    <location>
        <begin position="198"/>
        <end position="212"/>
    </location>
</feature>
<proteinExistence type="predicted"/>
<feature type="domain" description="VRR-NUC" evidence="5">
    <location>
        <begin position="77"/>
        <end position="189"/>
    </location>
</feature>
<keyword evidence="2" id="KW-0540">Nuclease</keyword>
<protein>
    <submittedName>
        <fullName evidence="6">Gp29</fullName>
    </submittedName>
</protein>
<feature type="region of interest" description="Disordered" evidence="4">
    <location>
        <begin position="1"/>
        <end position="21"/>
    </location>
</feature>
<sequence>MTDYAKGTGSGSTGSGEGRTNIVRLRRNGLDSEDRQALCGVICRCNSMPSVGVSGQQLKQQCVSGRLKAADAISDHRSSYKAEVNYDMSRDPPAPIMDSGVVTKTHDYLPGWIQKYWPGGLGGYTPSVGNIRRPDVVIVNDPSLPPTQDNLKSVVEIKFPGDTLTRTQRDAYAQIAGDSSKVSVIGPDECDCDRGKTEQPSGRSAVSTSGESSFGAGLDAYLHSPPPPPAPPPVFVP</sequence>
<evidence type="ECO:0000256" key="1">
    <source>
        <dbReference type="ARBA" id="ARBA00001946"/>
    </source>
</evidence>
<evidence type="ECO:0000256" key="4">
    <source>
        <dbReference type="SAM" id="MobiDB-lite"/>
    </source>
</evidence>
<evidence type="ECO:0000256" key="3">
    <source>
        <dbReference type="ARBA" id="ARBA00022801"/>
    </source>
</evidence>
<feature type="compositionally biased region" description="Gly residues" evidence="4">
    <location>
        <begin position="8"/>
        <end position="17"/>
    </location>
</feature>
<evidence type="ECO:0000256" key="2">
    <source>
        <dbReference type="ARBA" id="ARBA00022722"/>
    </source>
</evidence>
<dbReference type="Pfam" id="PF08774">
    <property type="entry name" value="VRR_NUC"/>
    <property type="match status" value="1"/>
</dbReference>
<feature type="region of interest" description="Disordered" evidence="4">
    <location>
        <begin position="186"/>
        <end position="237"/>
    </location>
</feature>
<dbReference type="EMBL" id="CM000832">
    <property type="protein sequence ID" value="EET07353.1"/>
    <property type="molecule type" value="Genomic_DNA"/>
</dbReference>
<accession>A0A0E1W2L0</accession>
<dbReference type="GO" id="GO:0004518">
    <property type="term" value="F:nuclease activity"/>
    <property type="evidence" value="ECO:0007669"/>
    <property type="project" value="UniProtKB-KW"/>
</dbReference>
<comment type="cofactor">
    <cofactor evidence="1">
        <name>Mg(2+)</name>
        <dbReference type="ChEBI" id="CHEBI:18420"/>
    </cofactor>
</comment>
<dbReference type="Proteomes" id="UP000001812">
    <property type="component" value="Chromosome I"/>
</dbReference>
<dbReference type="AlphaFoldDB" id="A0A0E1W2L0"/>
<name>A0A0E1W2L0_BURPE</name>
<keyword evidence="3" id="KW-0378">Hydrolase</keyword>